<gene>
    <name evidence="1" type="ORF">DSO57_1026885</name>
</gene>
<sequence>MSTDYDLPIIFKPLIDLLNGGHGNGNATADFVSQAESTQSPITQLYISLSIGVFSLLLFCILRLKWPSMYSARGRLLKSPPPKLGESFLGWIIPLFKIKEREVLKLVGLDALMLMRLFKLGAIMFGCFSVYGCFVLMIITWNYESNEIDPPPDAKQRLTIGILKDGDPKIIAHVVGAYLFTVIAFYFLNREYQVYSFLRWSFLKTSRQTITARSVMVEGVPFKLRREDLLRKYFEDLNMDSIEKIQIFHSAADLSCMVAYRSQALRNLEGTVTKWLGNPCVIDEYDPEEIRQCIESGTMVQLPNKRRPTVKTGFLGLMGPKVDAISHQYRVFHDYCVAVRRLRAANKNYVPSGVCFITFSSLRTAHVAAQIVSNSWPFALRTNLAPEPRDIFWSNIHLTARETTIRRLFVYIAMVLVIFFYSIPLSIISSALSLPKIVEAFPALADLKTLSPFVWGLLSGFLPTVATITFISVTPYIFTWLSIIQGAKTLGVMERMTVSKHFLFLLINVVLVFTVSNSLWGSFFGKLIKDPSTLFTLLGSSLTKVSPFFINYVMILGIGYFPVQLLQLGPVFFFLFRRMFSKTPRDFAEILAPVYTDYGWLYGQPLLVFATVMTYSVISPVILIVGMLYFTIGHFVTKYCLLYVYYRNYESGGLLWPLAFRRIMVGIFLFQITLTGQFIMKFPSLTVAMFPLMGLSVAFFCYIRKAYPHDCKYLPIDFLRDNPASCENLLPGFEGIQGESAFLAVESENTPAKRVATHDHSSFSYHEPTILAPDGRPDREPSLARPDIHSDYQQSPMLRFNGVLDASITEYANPATYADLPYLWLPQHLSGLQFKNMKRCRTSLCCFPTSLRTNSDYHSTPTEPVNTQEASSAVSILQCQAGSDISS</sequence>
<evidence type="ECO:0000313" key="1">
    <source>
        <dbReference type="EMBL" id="KAJ9064772.1"/>
    </source>
</evidence>
<dbReference type="Proteomes" id="UP001165960">
    <property type="component" value="Unassembled WGS sequence"/>
</dbReference>
<proteinExistence type="predicted"/>
<reference evidence="1" key="1">
    <citation type="submission" date="2022-04" db="EMBL/GenBank/DDBJ databases">
        <title>Genome of the entomopathogenic fungus Entomophthora muscae.</title>
        <authorList>
            <person name="Elya C."/>
            <person name="Lovett B.R."/>
            <person name="Lee E."/>
            <person name="Macias A.M."/>
            <person name="Hajek A.E."/>
            <person name="De Bivort B.L."/>
            <person name="Kasson M.T."/>
            <person name="De Fine Licht H.H."/>
            <person name="Stajich J.E."/>
        </authorList>
    </citation>
    <scope>NUCLEOTIDE SEQUENCE</scope>
    <source>
        <strain evidence="1">Berkeley</strain>
    </source>
</reference>
<name>A0ACC2SRN6_9FUNG</name>
<dbReference type="EMBL" id="QTSX02004420">
    <property type="protein sequence ID" value="KAJ9064772.1"/>
    <property type="molecule type" value="Genomic_DNA"/>
</dbReference>
<accession>A0ACC2SRN6</accession>
<protein>
    <submittedName>
        <fullName evidence="1">Uncharacterized protein</fullName>
    </submittedName>
</protein>
<comment type="caution">
    <text evidence="1">The sequence shown here is derived from an EMBL/GenBank/DDBJ whole genome shotgun (WGS) entry which is preliminary data.</text>
</comment>
<organism evidence="1 2">
    <name type="scientific">Entomophthora muscae</name>
    <dbReference type="NCBI Taxonomy" id="34485"/>
    <lineage>
        <taxon>Eukaryota</taxon>
        <taxon>Fungi</taxon>
        <taxon>Fungi incertae sedis</taxon>
        <taxon>Zoopagomycota</taxon>
        <taxon>Entomophthoromycotina</taxon>
        <taxon>Entomophthoromycetes</taxon>
        <taxon>Entomophthorales</taxon>
        <taxon>Entomophthoraceae</taxon>
        <taxon>Entomophthora</taxon>
    </lineage>
</organism>
<evidence type="ECO:0000313" key="2">
    <source>
        <dbReference type="Proteomes" id="UP001165960"/>
    </source>
</evidence>
<keyword evidence="2" id="KW-1185">Reference proteome</keyword>